<evidence type="ECO:0000256" key="5">
    <source>
        <dbReference type="ARBA" id="ARBA00022801"/>
    </source>
</evidence>
<name>A0A2T2P6E0_CORCC</name>
<dbReference type="Gene3D" id="3.40.50.1820">
    <property type="entry name" value="alpha/beta hydrolase"/>
    <property type="match status" value="1"/>
</dbReference>
<feature type="chain" id="PRO_5015375237" description="Carboxylic ester hydrolase" evidence="8">
    <location>
        <begin position="20"/>
        <end position="558"/>
    </location>
</feature>
<dbReference type="STRING" id="1448308.A0A2T2P6E0"/>
<organism evidence="9 10">
    <name type="scientific">Corynespora cassiicola Philippines</name>
    <dbReference type="NCBI Taxonomy" id="1448308"/>
    <lineage>
        <taxon>Eukaryota</taxon>
        <taxon>Fungi</taxon>
        <taxon>Dikarya</taxon>
        <taxon>Ascomycota</taxon>
        <taxon>Pezizomycotina</taxon>
        <taxon>Dothideomycetes</taxon>
        <taxon>Pleosporomycetidae</taxon>
        <taxon>Pleosporales</taxon>
        <taxon>Corynesporascaceae</taxon>
        <taxon>Corynespora</taxon>
    </lineage>
</organism>
<dbReference type="EMBL" id="KZ678129">
    <property type="protein sequence ID" value="PSN73264.1"/>
    <property type="molecule type" value="Genomic_DNA"/>
</dbReference>
<dbReference type="AlphaFoldDB" id="A0A2T2P6E0"/>
<keyword evidence="6" id="KW-0106">Calcium</keyword>
<keyword evidence="10" id="KW-1185">Reference proteome</keyword>
<evidence type="ECO:0000256" key="4">
    <source>
        <dbReference type="ARBA" id="ARBA00022729"/>
    </source>
</evidence>
<dbReference type="GO" id="GO:0046872">
    <property type="term" value="F:metal ion binding"/>
    <property type="evidence" value="ECO:0007669"/>
    <property type="project" value="UniProtKB-KW"/>
</dbReference>
<accession>A0A2T2P6E0</accession>
<evidence type="ECO:0000256" key="8">
    <source>
        <dbReference type="RuleBase" id="RU361238"/>
    </source>
</evidence>
<dbReference type="InterPro" id="IPR029058">
    <property type="entry name" value="AB_hydrolase_fold"/>
</dbReference>
<reference evidence="9 10" key="1">
    <citation type="journal article" date="2018" name="Front. Microbiol.">
        <title>Genome-Wide Analysis of Corynespora cassiicola Leaf Fall Disease Putative Effectors.</title>
        <authorList>
            <person name="Lopez D."/>
            <person name="Ribeiro S."/>
            <person name="Label P."/>
            <person name="Fumanal B."/>
            <person name="Venisse J.S."/>
            <person name="Kohler A."/>
            <person name="de Oliveira R.R."/>
            <person name="Labutti K."/>
            <person name="Lipzen A."/>
            <person name="Lail K."/>
            <person name="Bauer D."/>
            <person name="Ohm R.A."/>
            <person name="Barry K.W."/>
            <person name="Spatafora J."/>
            <person name="Grigoriev I.V."/>
            <person name="Martin F.M."/>
            <person name="Pujade-Renaud V."/>
        </authorList>
    </citation>
    <scope>NUCLEOTIDE SEQUENCE [LARGE SCALE GENOMIC DNA]</scope>
    <source>
        <strain evidence="9 10">Philippines</strain>
    </source>
</reference>
<evidence type="ECO:0000256" key="2">
    <source>
        <dbReference type="ARBA" id="ARBA00022487"/>
    </source>
</evidence>
<proteinExistence type="inferred from homology"/>
<dbReference type="PANTHER" id="PTHR33938">
    <property type="entry name" value="FERULOYL ESTERASE B-RELATED"/>
    <property type="match status" value="1"/>
</dbReference>
<evidence type="ECO:0000256" key="6">
    <source>
        <dbReference type="ARBA" id="ARBA00022837"/>
    </source>
</evidence>
<dbReference type="SUPFAM" id="SSF53474">
    <property type="entry name" value="alpha/beta-Hydrolases"/>
    <property type="match status" value="1"/>
</dbReference>
<dbReference type="Proteomes" id="UP000240883">
    <property type="component" value="Unassembled WGS sequence"/>
</dbReference>
<dbReference type="OrthoDB" id="3039123at2759"/>
<feature type="signal peptide" evidence="8">
    <location>
        <begin position="1"/>
        <end position="19"/>
    </location>
</feature>
<dbReference type="PANTHER" id="PTHR33938:SF8">
    <property type="entry name" value="CARBOXYLIC ESTER HYDROLASE"/>
    <property type="match status" value="1"/>
</dbReference>
<protein>
    <recommendedName>
        <fullName evidence="8">Carboxylic ester hydrolase</fullName>
        <ecNumber evidence="8">3.1.1.-</ecNumber>
    </recommendedName>
</protein>
<dbReference type="InterPro" id="IPR011118">
    <property type="entry name" value="Tannase/feruloyl_esterase"/>
</dbReference>
<comment type="similarity">
    <text evidence="1 8">Belongs to the tannase family.</text>
</comment>
<keyword evidence="5 8" id="KW-0378">Hydrolase</keyword>
<dbReference type="GO" id="GO:0030600">
    <property type="term" value="F:feruloyl esterase activity"/>
    <property type="evidence" value="ECO:0007669"/>
    <property type="project" value="UniProtKB-ARBA"/>
</dbReference>
<keyword evidence="3" id="KW-0479">Metal-binding</keyword>
<evidence type="ECO:0000313" key="9">
    <source>
        <dbReference type="EMBL" id="PSN73264.1"/>
    </source>
</evidence>
<evidence type="ECO:0000313" key="10">
    <source>
        <dbReference type="Proteomes" id="UP000240883"/>
    </source>
</evidence>
<gene>
    <name evidence="9" type="ORF">BS50DRAFT_616686</name>
</gene>
<dbReference type="EC" id="3.1.1.-" evidence="8"/>
<evidence type="ECO:0000256" key="1">
    <source>
        <dbReference type="ARBA" id="ARBA00006249"/>
    </source>
</evidence>
<keyword evidence="4 8" id="KW-0732">Signal</keyword>
<evidence type="ECO:0000256" key="3">
    <source>
        <dbReference type="ARBA" id="ARBA00022723"/>
    </source>
</evidence>
<dbReference type="Pfam" id="PF07519">
    <property type="entry name" value="Tannase"/>
    <property type="match status" value="1"/>
</dbReference>
<keyword evidence="7" id="KW-1015">Disulfide bond</keyword>
<evidence type="ECO:0000256" key="7">
    <source>
        <dbReference type="ARBA" id="ARBA00023157"/>
    </source>
</evidence>
<keyword evidence="2" id="KW-0719">Serine esterase</keyword>
<sequence length="558" mass="60391">MVFALLYTCILSLILAVTASEDTSAQLVCSDSSFRLSNVPGATVLSITTEEKKNVNTSALPPLIPGANDVSFCGVKVYVTHPGTNDKVLIETWLPLTQEAWNGRFQGVGGGGFATGLFEFGLGPAVQAGYAASSTDGGHPVDFIDATWLLNEDKSINYGLLNNFIAKSVADMILVGKILAEQFYGKKPHHSYFSGCSQGGRQGYALAQRYPGLVDGILASAPALKFPGVVMAALWPHVAMRESGVLVSNCEFEWFDKKVMEACDILDGVIDGVIGDPDACDFDLLALVGESLECSGHAIEVTLPMAEMVQKVRSGPKTPFGTVIWPGLAYGTSMKSLVNVSIDATGMRIMQPQTFLDNWVKVSLLKDLSFNTSALTYTEYLALWAQTEEEYSWIANCDSPDLSGFYEKGGKLLSWHGTSDSSIPYQTTTAYYDRVKTLTGGVVAVDEFYRLFLAPGVEHCGLGAGAAPANALEQLVKWVEESEGPETLEADKIEEKGQIVKKNLCRYPKRLKYLGLGDAKQASNWGCEEIDGYEDTNNEGYLGSFKDKLKHATFGMGF</sequence>